<name>A0A024QIP3_9BACI</name>
<evidence type="ECO:0000313" key="2">
    <source>
        <dbReference type="EMBL" id="CDQ42112.1"/>
    </source>
</evidence>
<evidence type="ECO:0000313" key="3">
    <source>
        <dbReference type="Proteomes" id="UP000028875"/>
    </source>
</evidence>
<dbReference type="STRING" id="1462526.BN990_04492"/>
<comment type="caution">
    <text evidence="2">The sequence shown here is derived from an EMBL/GenBank/DDBJ whole genome shotgun (WGS) entry which is preliminary data.</text>
</comment>
<reference evidence="3" key="2">
    <citation type="submission" date="2014-05" db="EMBL/GenBank/DDBJ databases">
        <title>Draft genome sequence of Virgibacillus massiliensis Vm-5.</title>
        <authorList>
            <person name="Khelaifia S."/>
            <person name="Croce O."/>
            <person name="Lagier J.C."/>
            <person name="Raoult D."/>
        </authorList>
    </citation>
    <scope>NUCLEOTIDE SEQUENCE [LARGE SCALE GENOMIC DNA]</scope>
    <source>
        <strain evidence="3">Vm-5</strain>
    </source>
</reference>
<sequence length="52" mass="5903">MNLSGVWDWSFFWDSFGFFIRTVAPFLLIIVAIVAVGMLLLVVIRAVKASRE</sequence>
<accession>A0A024QIP3</accession>
<protein>
    <recommendedName>
        <fullName evidence="4">PTS ascorbate transporter subunit IIC</fullName>
    </recommendedName>
</protein>
<keyword evidence="3" id="KW-1185">Reference proteome</keyword>
<organism evidence="2 3">
    <name type="scientific">Virgibacillus massiliensis</name>
    <dbReference type="NCBI Taxonomy" id="1462526"/>
    <lineage>
        <taxon>Bacteria</taxon>
        <taxon>Bacillati</taxon>
        <taxon>Bacillota</taxon>
        <taxon>Bacilli</taxon>
        <taxon>Bacillales</taxon>
        <taxon>Bacillaceae</taxon>
        <taxon>Virgibacillus</taxon>
    </lineage>
</organism>
<dbReference type="eggNOG" id="ENOG5033CF0">
    <property type="taxonomic scope" value="Bacteria"/>
</dbReference>
<dbReference type="Proteomes" id="UP000028875">
    <property type="component" value="Unassembled WGS sequence"/>
</dbReference>
<feature type="transmembrane region" description="Helical" evidence="1">
    <location>
        <begin position="20"/>
        <end position="44"/>
    </location>
</feature>
<evidence type="ECO:0008006" key="4">
    <source>
        <dbReference type="Google" id="ProtNLM"/>
    </source>
</evidence>
<keyword evidence="1" id="KW-0812">Transmembrane</keyword>
<keyword evidence="1" id="KW-0472">Membrane</keyword>
<keyword evidence="1" id="KW-1133">Transmembrane helix</keyword>
<gene>
    <name evidence="2" type="ORF">BN990_04492</name>
</gene>
<evidence type="ECO:0000256" key="1">
    <source>
        <dbReference type="SAM" id="Phobius"/>
    </source>
</evidence>
<dbReference type="EMBL" id="CCDP010000005">
    <property type="protein sequence ID" value="CDQ42112.1"/>
    <property type="molecule type" value="Genomic_DNA"/>
</dbReference>
<proteinExistence type="predicted"/>
<dbReference type="AlphaFoldDB" id="A0A024QIP3"/>
<reference evidence="2 3" key="1">
    <citation type="submission" date="2014-03" db="EMBL/GenBank/DDBJ databases">
        <authorList>
            <person name="Urmite Genomes U."/>
        </authorList>
    </citation>
    <scope>NUCLEOTIDE SEQUENCE [LARGE SCALE GENOMIC DNA]</scope>
    <source>
        <strain evidence="2 3">Vm-5</strain>
    </source>
</reference>